<dbReference type="EMBL" id="ML119777">
    <property type="protein sequence ID" value="RPA74899.1"/>
    <property type="molecule type" value="Genomic_DNA"/>
</dbReference>
<keyword evidence="2" id="KW-1185">Reference proteome</keyword>
<organism evidence="1 2">
    <name type="scientific">Ascobolus immersus RN42</name>
    <dbReference type="NCBI Taxonomy" id="1160509"/>
    <lineage>
        <taxon>Eukaryota</taxon>
        <taxon>Fungi</taxon>
        <taxon>Dikarya</taxon>
        <taxon>Ascomycota</taxon>
        <taxon>Pezizomycotina</taxon>
        <taxon>Pezizomycetes</taxon>
        <taxon>Pezizales</taxon>
        <taxon>Ascobolaceae</taxon>
        <taxon>Ascobolus</taxon>
    </lineage>
</organism>
<proteinExistence type="predicted"/>
<dbReference type="Pfam" id="PF00023">
    <property type="entry name" value="Ank"/>
    <property type="match status" value="1"/>
</dbReference>
<reference evidence="1 2" key="1">
    <citation type="journal article" date="2018" name="Nat. Ecol. Evol.">
        <title>Pezizomycetes genomes reveal the molecular basis of ectomycorrhizal truffle lifestyle.</title>
        <authorList>
            <person name="Murat C."/>
            <person name="Payen T."/>
            <person name="Noel B."/>
            <person name="Kuo A."/>
            <person name="Morin E."/>
            <person name="Chen J."/>
            <person name="Kohler A."/>
            <person name="Krizsan K."/>
            <person name="Balestrini R."/>
            <person name="Da Silva C."/>
            <person name="Montanini B."/>
            <person name="Hainaut M."/>
            <person name="Levati E."/>
            <person name="Barry K.W."/>
            <person name="Belfiori B."/>
            <person name="Cichocki N."/>
            <person name="Clum A."/>
            <person name="Dockter R.B."/>
            <person name="Fauchery L."/>
            <person name="Guy J."/>
            <person name="Iotti M."/>
            <person name="Le Tacon F."/>
            <person name="Lindquist E.A."/>
            <person name="Lipzen A."/>
            <person name="Malagnac F."/>
            <person name="Mello A."/>
            <person name="Molinier V."/>
            <person name="Miyauchi S."/>
            <person name="Poulain J."/>
            <person name="Riccioni C."/>
            <person name="Rubini A."/>
            <person name="Sitrit Y."/>
            <person name="Splivallo R."/>
            <person name="Traeger S."/>
            <person name="Wang M."/>
            <person name="Zifcakova L."/>
            <person name="Wipf D."/>
            <person name="Zambonelli A."/>
            <person name="Paolocci F."/>
            <person name="Nowrousian M."/>
            <person name="Ottonello S."/>
            <person name="Baldrian P."/>
            <person name="Spatafora J.W."/>
            <person name="Henrissat B."/>
            <person name="Nagy L.G."/>
            <person name="Aury J.M."/>
            <person name="Wincker P."/>
            <person name="Grigoriev I.V."/>
            <person name="Bonfante P."/>
            <person name="Martin F.M."/>
        </authorList>
    </citation>
    <scope>NUCLEOTIDE SEQUENCE [LARGE SCALE GENOMIC DNA]</scope>
    <source>
        <strain evidence="1 2">RN42</strain>
    </source>
</reference>
<name>A0A3N4HMA7_ASCIM</name>
<dbReference type="Proteomes" id="UP000275078">
    <property type="component" value="Unassembled WGS sequence"/>
</dbReference>
<evidence type="ECO:0000313" key="2">
    <source>
        <dbReference type="Proteomes" id="UP000275078"/>
    </source>
</evidence>
<evidence type="ECO:0008006" key="3">
    <source>
        <dbReference type="Google" id="ProtNLM"/>
    </source>
</evidence>
<feature type="non-terminal residue" evidence="1">
    <location>
        <position position="496"/>
    </location>
</feature>
<protein>
    <recommendedName>
        <fullName evidence="3">F-box domain-containing protein</fullName>
    </recommendedName>
</protein>
<dbReference type="AlphaFoldDB" id="A0A3N4HMA7"/>
<dbReference type="SUPFAM" id="SSF48403">
    <property type="entry name" value="Ankyrin repeat"/>
    <property type="match status" value="1"/>
</dbReference>
<accession>A0A3N4HMA7</accession>
<dbReference type="InterPro" id="IPR036770">
    <property type="entry name" value="Ankyrin_rpt-contain_sf"/>
</dbReference>
<evidence type="ECO:0000313" key="1">
    <source>
        <dbReference type="EMBL" id="RPA74899.1"/>
    </source>
</evidence>
<sequence length="496" mass="56797">MAFVNKLPPELILQITNDLTETDLFHLRRSSSPLWHDPNIRYRFHQSLIPRLKKDDGRTYSLPGRLYDYRAPPGINERLIRANDITAVDNILRAISEREVHETQQQRHLSKAAELSKAAKFHVDLMNELSKYRFPLFTVLSLRLLSRACHHGQLDLVNHILSHPRLHLRDIKLIGRHINPFLALLFAQKKTPRKAILLALLTAGYDFTAPTSITAFPFHLRTDGAPDNGIAPSSWDRHKHPYLNLTPLHCAVWERDVEMVTWLLEKCNVDVNVPVAFGTIDFQNVPTVNGSSGWDKRWLYLTSVNLAMARGCLSAQMEGSFNVADLNSMAHTWRQDMEERLKVVEILVQHGAVLTETVQPASAVGNAPARREGRNPLGSVMDLGYWFSKNGVQFSRLFLMMAVPELLNLGVELDKMTATRLLNHSLALRHVFAYPPPLEMLVPFLKAGGDPDYFQYVKLREFLKRDWLRGKDEDPAAEEYLDTVQGDRRMIWRRKS</sequence>
<gene>
    <name evidence="1" type="ORF">BJ508DRAFT_418380</name>
</gene>
<dbReference type="InterPro" id="IPR002110">
    <property type="entry name" value="Ankyrin_rpt"/>
</dbReference>
<dbReference type="Gene3D" id="1.25.40.20">
    <property type="entry name" value="Ankyrin repeat-containing domain"/>
    <property type="match status" value="1"/>
</dbReference>